<evidence type="ECO:0000313" key="3">
    <source>
        <dbReference type="Proteomes" id="UP000001292"/>
    </source>
</evidence>
<evidence type="ECO:0000313" key="2">
    <source>
        <dbReference type="EMBL" id="EDW43820.1"/>
    </source>
</evidence>
<dbReference type="EMBL" id="CH480825">
    <property type="protein sequence ID" value="EDW43820.1"/>
    <property type="molecule type" value="Genomic_DNA"/>
</dbReference>
<protein>
    <submittedName>
        <fullName evidence="2">GM19137</fullName>
    </submittedName>
</protein>
<dbReference type="GO" id="GO:0031594">
    <property type="term" value="C:neuromuscular junction"/>
    <property type="evidence" value="ECO:0007669"/>
    <property type="project" value="EnsemblMetazoa"/>
</dbReference>
<dbReference type="GO" id="GO:0030424">
    <property type="term" value="C:axon"/>
    <property type="evidence" value="ECO:0007669"/>
    <property type="project" value="EnsemblMetazoa"/>
</dbReference>
<dbReference type="GO" id="GO:0030425">
    <property type="term" value="C:dendrite"/>
    <property type="evidence" value="ECO:0007669"/>
    <property type="project" value="EnsemblMetazoa"/>
</dbReference>
<keyword evidence="3" id="KW-1185">Reference proteome</keyword>
<gene>
    <name evidence="2" type="primary">Dsec\GM19137</name>
    <name evidence="2" type="ORF">Dsec_GM19137</name>
</gene>
<feature type="region of interest" description="Disordered" evidence="1">
    <location>
        <begin position="37"/>
        <end position="57"/>
    </location>
</feature>
<organism evidence="3">
    <name type="scientific">Drosophila sechellia</name>
    <name type="common">Fruit fly</name>
    <dbReference type="NCBI Taxonomy" id="7238"/>
    <lineage>
        <taxon>Eukaryota</taxon>
        <taxon>Metazoa</taxon>
        <taxon>Ecdysozoa</taxon>
        <taxon>Arthropoda</taxon>
        <taxon>Hexapoda</taxon>
        <taxon>Insecta</taxon>
        <taxon>Pterygota</taxon>
        <taxon>Neoptera</taxon>
        <taxon>Endopterygota</taxon>
        <taxon>Diptera</taxon>
        <taxon>Brachycera</taxon>
        <taxon>Muscomorpha</taxon>
        <taxon>Ephydroidea</taxon>
        <taxon>Drosophilidae</taxon>
        <taxon>Drosophila</taxon>
        <taxon>Sophophora</taxon>
    </lineage>
</organism>
<reference evidence="2 3" key="1">
    <citation type="journal article" date="2007" name="Nature">
        <title>Evolution of genes and genomes on the Drosophila phylogeny.</title>
        <authorList>
            <consortium name="Drosophila 12 Genomes Consortium"/>
            <person name="Clark A.G."/>
            <person name="Eisen M.B."/>
            <person name="Smith D.R."/>
            <person name="Bergman C.M."/>
            <person name="Oliver B."/>
            <person name="Markow T.A."/>
            <person name="Kaufman T.C."/>
            <person name="Kellis M."/>
            <person name="Gelbart W."/>
            <person name="Iyer V.N."/>
            <person name="Pollard D.A."/>
            <person name="Sackton T.B."/>
            <person name="Larracuente A.M."/>
            <person name="Singh N.D."/>
            <person name="Abad J.P."/>
            <person name="Abt D.N."/>
            <person name="Adryan B."/>
            <person name="Aguade M."/>
            <person name="Akashi H."/>
            <person name="Anderson W.W."/>
            <person name="Aquadro C.F."/>
            <person name="Ardell D.H."/>
            <person name="Arguello R."/>
            <person name="Artieri C.G."/>
            <person name="Barbash D.A."/>
            <person name="Barker D."/>
            <person name="Barsanti P."/>
            <person name="Batterham P."/>
            <person name="Batzoglou S."/>
            <person name="Begun D."/>
            <person name="Bhutkar A."/>
            <person name="Blanco E."/>
            <person name="Bosak S.A."/>
            <person name="Bradley R.K."/>
            <person name="Brand A.D."/>
            <person name="Brent M.R."/>
            <person name="Brooks A.N."/>
            <person name="Brown R.H."/>
            <person name="Butlin R.K."/>
            <person name="Caggese C."/>
            <person name="Calvi B.R."/>
            <person name="Bernardo de Carvalho A."/>
            <person name="Caspi A."/>
            <person name="Castrezana S."/>
            <person name="Celniker S.E."/>
            <person name="Chang J.L."/>
            <person name="Chapple C."/>
            <person name="Chatterji S."/>
            <person name="Chinwalla A."/>
            <person name="Civetta A."/>
            <person name="Clifton S.W."/>
            <person name="Comeron J.M."/>
            <person name="Costello J.C."/>
            <person name="Coyne J.A."/>
            <person name="Daub J."/>
            <person name="David R.G."/>
            <person name="Delcher A.L."/>
            <person name="Delehaunty K."/>
            <person name="Do C.B."/>
            <person name="Ebling H."/>
            <person name="Edwards K."/>
            <person name="Eickbush T."/>
            <person name="Evans J.D."/>
            <person name="Filipski A."/>
            <person name="Findeiss S."/>
            <person name="Freyhult E."/>
            <person name="Fulton L."/>
            <person name="Fulton R."/>
            <person name="Garcia A.C."/>
            <person name="Gardiner A."/>
            <person name="Garfield D.A."/>
            <person name="Garvin B.E."/>
            <person name="Gibson G."/>
            <person name="Gilbert D."/>
            <person name="Gnerre S."/>
            <person name="Godfrey J."/>
            <person name="Good R."/>
            <person name="Gotea V."/>
            <person name="Gravely B."/>
            <person name="Greenberg A.J."/>
            <person name="Griffiths-Jones S."/>
            <person name="Gross S."/>
            <person name="Guigo R."/>
            <person name="Gustafson E.A."/>
            <person name="Haerty W."/>
            <person name="Hahn M.W."/>
            <person name="Halligan D.L."/>
            <person name="Halpern A.L."/>
            <person name="Halter G.M."/>
            <person name="Han M.V."/>
            <person name="Heger A."/>
            <person name="Hillier L."/>
            <person name="Hinrichs A.S."/>
            <person name="Holmes I."/>
            <person name="Hoskins R.A."/>
            <person name="Hubisz M.J."/>
            <person name="Hultmark D."/>
            <person name="Huntley M.A."/>
            <person name="Jaffe D.B."/>
            <person name="Jagadeeshan S."/>
            <person name="Jeck W.R."/>
            <person name="Johnson J."/>
            <person name="Jones C.D."/>
            <person name="Jordan W.C."/>
            <person name="Karpen G.H."/>
            <person name="Kataoka E."/>
            <person name="Keightley P.D."/>
            <person name="Kheradpour P."/>
            <person name="Kirkness E.F."/>
            <person name="Koerich L.B."/>
            <person name="Kristiansen K."/>
            <person name="Kudrna D."/>
            <person name="Kulathinal R.J."/>
            <person name="Kumar S."/>
            <person name="Kwok R."/>
            <person name="Lander E."/>
            <person name="Langley C.H."/>
            <person name="Lapoint R."/>
            <person name="Lazzaro B.P."/>
            <person name="Lee S.J."/>
            <person name="Levesque L."/>
            <person name="Li R."/>
            <person name="Lin C.F."/>
            <person name="Lin M.F."/>
            <person name="Lindblad-Toh K."/>
            <person name="Llopart A."/>
            <person name="Long M."/>
            <person name="Low L."/>
            <person name="Lozovsky E."/>
            <person name="Lu J."/>
            <person name="Luo M."/>
            <person name="Machado C.A."/>
            <person name="Makalowski W."/>
            <person name="Marzo M."/>
            <person name="Matsuda M."/>
            <person name="Matzkin L."/>
            <person name="McAllister B."/>
            <person name="McBride C.S."/>
            <person name="McKernan B."/>
            <person name="McKernan K."/>
            <person name="Mendez-Lago M."/>
            <person name="Minx P."/>
            <person name="Mollenhauer M.U."/>
            <person name="Montooth K."/>
            <person name="Mount S.M."/>
            <person name="Mu X."/>
            <person name="Myers E."/>
            <person name="Negre B."/>
            <person name="Newfeld S."/>
            <person name="Nielsen R."/>
            <person name="Noor M.A."/>
            <person name="O'Grady P."/>
            <person name="Pachter L."/>
            <person name="Papaceit M."/>
            <person name="Parisi M.J."/>
            <person name="Parisi M."/>
            <person name="Parts L."/>
            <person name="Pedersen J.S."/>
            <person name="Pesole G."/>
            <person name="Phillippy A.M."/>
            <person name="Ponting C.P."/>
            <person name="Pop M."/>
            <person name="Porcelli D."/>
            <person name="Powell J.R."/>
            <person name="Prohaska S."/>
            <person name="Pruitt K."/>
            <person name="Puig M."/>
            <person name="Quesneville H."/>
            <person name="Ram K.R."/>
            <person name="Rand D."/>
            <person name="Rasmussen M.D."/>
            <person name="Reed L.K."/>
            <person name="Reenan R."/>
            <person name="Reily A."/>
            <person name="Remington K.A."/>
            <person name="Rieger T.T."/>
            <person name="Ritchie M.G."/>
            <person name="Robin C."/>
            <person name="Rogers Y.H."/>
            <person name="Rohde C."/>
            <person name="Rozas J."/>
            <person name="Rubenfield M.J."/>
            <person name="Ruiz A."/>
            <person name="Russo S."/>
            <person name="Salzberg S.L."/>
            <person name="Sanchez-Gracia A."/>
            <person name="Saranga D.J."/>
            <person name="Sato H."/>
            <person name="Schaeffer S.W."/>
            <person name="Schatz M.C."/>
            <person name="Schlenke T."/>
            <person name="Schwartz R."/>
            <person name="Segarra C."/>
            <person name="Singh R.S."/>
            <person name="Sirot L."/>
            <person name="Sirota M."/>
            <person name="Sisneros N.B."/>
            <person name="Smith C.D."/>
            <person name="Smith T.F."/>
            <person name="Spieth J."/>
            <person name="Stage D.E."/>
            <person name="Stark A."/>
            <person name="Stephan W."/>
            <person name="Strausberg R.L."/>
            <person name="Strempel S."/>
            <person name="Sturgill D."/>
            <person name="Sutton G."/>
            <person name="Sutton G.G."/>
            <person name="Tao W."/>
            <person name="Teichmann S."/>
            <person name="Tobari Y.N."/>
            <person name="Tomimura Y."/>
            <person name="Tsolas J.M."/>
            <person name="Valente V.L."/>
            <person name="Venter E."/>
            <person name="Venter J.C."/>
            <person name="Vicario S."/>
            <person name="Vieira F.G."/>
            <person name="Vilella A.J."/>
            <person name="Villasante A."/>
            <person name="Walenz B."/>
            <person name="Wang J."/>
            <person name="Wasserman M."/>
            <person name="Watts T."/>
            <person name="Wilson D."/>
            <person name="Wilson R.K."/>
            <person name="Wing R.A."/>
            <person name="Wolfner M.F."/>
            <person name="Wong A."/>
            <person name="Wong G.K."/>
            <person name="Wu C.I."/>
            <person name="Wu G."/>
            <person name="Yamamoto D."/>
            <person name="Yang H.P."/>
            <person name="Yang S.P."/>
            <person name="Yorke J.A."/>
            <person name="Yoshida K."/>
            <person name="Zdobnov E."/>
            <person name="Zhang P."/>
            <person name="Zhang Y."/>
            <person name="Zimin A.V."/>
            <person name="Baldwin J."/>
            <person name="Abdouelleil A."/>
            <person name="Abdulkadir J."/>
            <person name="Abebe A."/>
            <person name="Abera B."/>
            <person name="Abreu J."/>
            <person name="Acer S.C."/>
            <person name="Aftuck L."/>
            <person name="Alexander A."/>
            <person name="An P."/>
            <person name="Anderson E."/>
            <person name="Anderson S."/>
            <person name="Arachi H."/>
            <person name="Azer M."/>
            <person name="Bachantsang P."/>
            <person name="Barry A."/>
            <person name="Bayul T."/>
            <person name="Berlin A."/>
            <person name="Bessette D."/>
            <person name="Bloom T."/>
            <person name="Blye J."/>
            <person name="Boguslavskiy L."/>
            <person name="Bonnet C."/>
            <person name="Boukhgalter B."/>
            <person name="Bourzgui I."/>
            <person name="Brown A."/>
            <person name="Cahill P."/>
            <person name="Channer S."/>
            <person name="Cheshatsang Y."/>
            <person name="Chuda L."/>
            <person name="Citroen M."/>
            <person name="Collymore A."/>
            <person name="Cooke P."/>
            <person name="Costello M."/>
            <person name="D'Aco K."/>
            <person name="Daza R."/>
            <person name="De Haan G."/>
            <person name="DeGray S."/>
            <person name="DeMaso C."/>
            <person name="Dhargay N."/>
            <person name="Dooley K."/>
            <person name="Dooley E."/>
            <person name="Doricent M."/>
            <person name="Dorje P."/>
            <person name="Dorjee K."/>
            <person name="Dupes A."/>
            <person name="Elong R."/>
            <person name="Falk J."/>
            <person name="Farina A."/>
            <person name="Faro S."/>
            <person name="Ferguson D."/>
            <person name="Fisher S."/>
            <person name="Foley C.D."/>
            <person name="Franke A."/>
            <person name="Friedrich D."/>
            <person name="Gadbois L."/>
            <person name="Gearin G."/>
            <person name="Gearin C.R."/>
            <person name="Giannoukos G."/>
            <person name="Goode T."/>
            <person name="Graham J."/>
            <person name="Grandbois E."/>
            <person name="Grewal S."/>
            <person name="Gyaltsen K."/>
            <person name="Hafez N."/>
            <person name="Hagos B."/>
            <person name="Hall J."/>
            <person name="Henson C."/>
            <person name="Hollinger A."/>
            <person name="Honan T."/>
            <person name="Huard M.D."/>
            <person name="Hughes L."/>
            <person name="Hurhula B."/>
            <person name="Husby M.E."/>
            <person name="Kamat A."/>
            <person name="Kanga B."/>
            <person name="Kashin S."/>
            <person name="Khazanovich D."/>
            <person name="Kisner P."/>
            <person name="Lance K."/>
            <person name="Lara M."/>
            <person name="Lee W."/>
            <person name="Lennon N."/>
            <person name="Letendre F."/>
            <person name="LeVine R."/>
            <person name="Lipovsky A."/>
            <person name="Liu X."/>
            <person name="Liu J."/>
            <person name="Liu S."/>
            <person name="Lokyitsang T."/>
            <person name="Lokyitsang Y."/>
            <person name="Lubonja R."/>
            <person name="Lui A."/>
            <person name="MacDonald P."/>
            <person name="Magnisalis V."/>
            <person name="Maru K."/>
            <person name="Matthews C."/>
            <person name="McCusker W."/>
            <person name="McDonough S."/>
            <person name="Mehta T."/>
            <person name="Meldrim J."/>
            <person name="Meneus L."/>
            <person name="Mihai O."/>
            <person name="Mihalev A."/>
            <person name="Mihova T."/>
            <person name="Mittelman R."/>
            <person name="Mlenga V."/>
            <person name="Montmayeur A."/>
            <person name="Mulrain L."/>
            <person name="Navidi A."/>
            <person name="Naylor J."/>
            <person name="Negash T."/>
            <person name="Nguyen T."/>
            <person name="Nguyen N."/>
            <person name="Nicol R."/>
            <person name="Norbu C."/>
            <person name="Norbu N."/>
            <person name="Novod N."/>
            <person name="O'Neill B."/>
            <person name="Osman S."/>
            <person name="Markiewicz E."/>
            <person name="Oyono O.L."/>
            <person name="Patti C."/>
            <person name="Phunkhang P."/>
            <person name="Pierre F."/>
            <person name="Priest M."/>
            <person name="Raghuraman S."/>
            <person name="Rege F."/>
            <person name="Reyes R."/>
            <person name="Rise C."/>
            <person name="Rogov P."/>
            <person name="Ross K."/>
            <person name="Ryan E."/>
            <person name="Settipalli S."/>
            <person name="Shea T."/>
            <person name="Sherpa N."/>
            <person name="Shi L."/>
            <person name="Shih D."/>
            <person name="Sparrow T."/>
            <person name="Spaulding J."/>
            <person name="Stalker J."/>
            <person name="Stange-Thomann N."/>
            <person name="Stavropoulos S."/>
            <person name="Stone C."/>
            <person name="Strader C."/>
            <person name="Tesfaye S."/>
            <person name="Thomson T."/>
            <person name="Thoulutsang Y."/>
            <person name="Thoulutsang D."/>
            <person name="Topham K."/>
            <person name="Topping I."/>
            <person name="Tsamla T."/>
            <person name="Vassiliev H."/>
            <person name="Vo A."/>
            <person name="Wangchuk T."/>
            <person name="Wangdi T."/>
            <person name="Weiand M."/>
            <person name="Wilkinson J."/>
            <person name="Wilson A."/>
            <person name="Yadav S."/>
            <person name="Young G."/>
            <person name="Yu Q."/>
            <person name="Zembek L."/>
            <person name="Zhong D."/>
            <person name="Zimmer A."/>
            <person name="Zwirko Z."/>
            <person name="Jaffe D.B."/>
            <person name="Alvarez P."/>
            <person name="Brockman W."/>
            <person name="Butler J."/>
            <person name="Chin C."/>
            <person name="Gnerre S."/>
            <person name="Grabherr M."/>
            <person name="Kleber M."/>
            <person name="Mauceli E."/>
            <person name="MacCallum I."/>
        </authorList>
    </citation>
    <scope>NUCLEOTIDE SEQUENCE [LARGE SCALE GENOMIC DNA]</scope>
    <source>
        <strain evidence="3">Rob3c / Tucson 14021-0248.25</strain>
    </source>
</reference>
<dbReference type="GO" id="GO:0000226">
    <property type="term" value="P:microtubule cytoskeleton organization"/>
    <property type="evidence" value="ECO:0007669"/>
    <property type="project" value="EnsemblMetazoa"/>
</dbReference>
<dbReference type="GO" id="GO:0048680">
    <property type="term" value="P:positive regulation of axon regeneration"/>
    <property type="evidence" value="ECO:0007669"/>
    <property type="project" value="EnsemblMetazoa"/>
</dbReference>
<dbReference type="GO" id="GO:0019900">
    <property type="term" value="F:kinase binding"/>
    <property type="evidence" value="ECO:0007669"/>
    <property type="project" value="EnsemblMetazoa"/>
</dbReference>
<dbReference type="GO" id="GO:0005875">
    <property type="term" value="C:microtubule associated complex"/>
    <property type="evidence" value="ECO:0007669"/>
    <property type="project" value="EnsemblMetazoa"/>
</dbReference>
<name>B4I9D9_DROSE</name>
<dbReference type="AlphaFoldDB" id="B4I9D9"/>
<dbReference type="GO" id="GO:0008088">
    <property type="term" value="P:axo-dendritic transport"/>
    <property type="evidence" value="ECO:0007669"/>
    <property type="project" value="EnsemblMetazoa"/>
</dbReference>
<sequence length="224" mass="24106">MVREENAAQATEARRGFLSWDVSDCHVDLEEELNTITQNAPEGEEARHGLSFDGTADGDGDAEALSLKDMLSATPALNARHLAIVRMGKSWQRQRAFHLLSQSHFVCVPSSKLLKQNSEVAPPQSGPKPNNDGATTAISIPRVPPGQPNWSRMVAGALESRLRTQNALNALASLGALYSPKIPIGALDEKRNPDKGPMVPKLSTFLRGCLQTTDTSSPPPLGHT</sequence>
<dbReference type="GO" id="GO:0008582">
    <property type="term" value="P:regulation of synaptic assembly at neuromuscular junction"/>
    <property type="evidence" value="ECO:0007669"/>
    <property type="project" value="EnsemblMetazoa"/>
</dbReference>
<evidence type="ECO:0000256" key="1">
    <source>
        <dbReference type="SAM" id="MobiDB-lite"/>
    </source>
</evidence>
<feature type="region of interest" description="Disordered" evidence="1">
    <location>
        <begin position="117"/>
        <end position="146"/>
    </location>
</feature>
<dbReference type="GO" id="GO:0007409">
    <property type="term" value="P:axonogenesis"/>
    <property type="evidence" value="ECO:0007669"/>
    <property type="project" value="EnsemblMetazoa"/>
</dbReference>
<dbReference type="HOGENOM" id="CLU_1236219_0_0_1"/>
<dbReference type="GO" id="GO:0008017">
    <property type="term" value="F:microtubule binding"/>
    <property type="evidence" value="ECO:0007669"/>
    <property type="project" value="EnsemblMetazoa"/>
</dbReference>
<proteinExistence type="predicted"/>
<dbReference type="GO" id="GO:0043025">
    <property type="term" value="C:neuronal cell body"/>
    <property type="evidence" value="ECO:0007669"/>
    <property type="project" value="EnsemblMetazoa"/>
</dbReference>
<accession>B4I9D9</accession>
<dbReference type="GO" id="GO:0043524">
    <property type="term" value="P:negative regulation of neuron apoptotic process"/>
    <property type="evidence" value="ECO:0007669"/>
    <property type="project" value="EnsemblMetazoa"/>
</dbReference>
<dbReference type="GO" id="GO:0060052">
    <property type="term" value="P:neurofilament cytoskeleton organization"/>
    <property type="evidence" value="ECO:0007669"/>
    <property type="project" value="EnsemblMetazoa"/>
</dbReference>
<dbReference type="GO" id="GO:0008355">
    <property type="term" value="P:olfactory learning"/>
    <property type="evidence" value="ECO:0007669"/>
    <property type="project" value="EnsemblMetazoa"/>
</dbReference>
<dbReference type="GO" id="GO:0048813">
    <property type="term" value="P:dendrite morphogenesis"/>
    <property type="evidence" value="ECO:0007669"/>
    <property type="project" value="EnsemblMetazoa"/>
</dbReference>
<dbReference type="Proteomes" id="UP000001292">
    <property type="component" value="Unassembled WGS sequence"/>
</dbReference>